<evidence type="ECO:0000256" key="6">
    <source>
        <dbReference type="ARBA" id="ARBA00022723"/>
    </source>
</evidence>
<dbReference type="EC" id="2.7.1.40" evidence="4"/>
<evidence type="ECO:0000256" key="9">
    <source>
        <dbReference type="ARBA" id="ARBA00022840"/>
    </source>
</evidence>
<keyword evidence="8" id="KW-0418">Kinase</keyword>
<dbReference type="InterPro" id="IPR011037">
    <property type="entry name" value="Pyrv_Knase-like_insert_dom_sf"/>
</dbReference>
<proteinExistence type="inferred from homology"/>
<comment type="cofactor">
    <cofactor evidence="1">
        <name>K(+)</name>
        <dbReference type="ChEBI" id="CHEBI:29103"/>
    </cofactor>
</comment>
<keyword evidence="10" id="KW-0460">Magnesium</keyword>
<keyword evidence="9" id="KW-0067">ATP-binding</keyword>
<evidence type="ECO:0000256" key="4">
    <source>
        <dbReference type="ARBA" id="ARBA00012142"/>
    </source>
</evidence>
<dbReference type="EMBL" id="OV696704">
    <property type="protein sequence ID" value="CAH1252428.1"/>
    <property type="molecule type" value="Genomic_DNA"/>
</dbReference>
<reference evidence="14" key="1">
    <citation type="submission" date="2022-01" db="EMBL/GenBank/DDBJ databases">
        <authorList>
            <person name="Braso-Vives M."/>
        </authorList>
    </citation>
    <scope>NUCLEOTIDE SEQUENCE</scope>
</reference>
<dbReference type="InterPro" id="IPR015806">
    <property type="entry name" value="Pyrv_Knase_insert_dom_sf"/>
</dbReference>
<keyword evidence="6" id="KW-0479">Metal-binding</keyword>
<keyword evidence="11" id="KW-0324">Glycolysis</keyword>
<dbReference type="InterPro" id="IPR001697">
    <property type="entry name" value="Pyr_Knase"/>
</dbReference>
<feature type="domain" description="Pyruvate kinase barrel" evidence="13">
    <location>
        <begin position="150"/>
        <end position="243"/>
    </location>
</feature>
<evidence type="ECO:0000256" key="11">
    <source>
        <dbReference type="ARBA" id="ARBA00023152"/>
    </source>
</evidence>
<evidence type="ECO:0000259" key="13">
    <source>
        <dbReference type="Pfam" id="PF00224"/>
    </source>
</evidence>
<evidence type="ECO:0000256" key="3">
    <source>
        <dbReference type="ARBA" id="ARBA00008663"/>
    </source>
</evidence>
<evidence type="ECO:0000256" key="5">
    <source>
        <dbReference type="ARBA" id="ARBA00022679"/>
    </source>
</evidence>
<evidence type="ECO:0000313" key="14">
    <source>
        <dbReference type="EMBL" id="CAH1252428.1"/>
    </source>
</evidence>
<feature type="domain" description="Pyruvate kinase barrel" evidence="13">
    <location>
        <begin position="475"/>
        <end position="543"/>
    </location>
</feature>
<evidence type="ECO:0000256" key="1">
    <source>
        <dbReference type="ARBA" id="ARBA00001958"/>
    </source>
</evidence>
<dbReference type="GO" id="GO:0030955">
    <property type="term" value="F:potassium ion binding"/>
    <property type="evidence" value="ECO:0007669"/>
    <property type="project" value="InterPro"/>
</dbReference>
<name>A0A8J9ZFK9_BRALA</name>
<dbReference type="SUPFAM" id="SSF51621">
    <property type="entry name" value="Phosphoenolpyruvate/pyruvate domain"/>
    <property type="match status" value="1"/>
</dbReference>
<dbReference type="GO" id="GO:0016301">
    <property type="term" value="F:kinase activity"/>
    <property type="evidence" value="ECO:0007669"/>
    <property type="project" value="UniProtKB-KW"/>
</dbReference>
<dbReference type="Gene3D" id="2.40.33.10">
    <property type="entry name" value="PK beta-barrel domain-like"/>
    <property type="match status" value="1"/>
</dbReference>
<dbReference type="AlphaFoldDB" id="A0A8J9ZFK9"/>
<dbReference type="Gene3D" id="3.40.1380.20">
    <property type="entry name" value="Pyruvate kinase, C-terminal domain"/>
    <property type="match status" value="2"/>
</dbReference>
<organism evidence="14 15">
    <name type="scientific">Branchiostoma lanceolatum</name>
    <name type="common">Common lancelet</name>
    <name type="synonym">Amphioxus lanceolatum</name>
    <dbReference type="NCBI Taxonomy" id="7740"/>
    <lineage>
        <taxon>Eukaryota</taxon>
        <taxon>Metazoa</taxon>
        <taxon>Chordata</taxon>
        <taxon>Cephalochordata</taxon>
        <taxon>Leptocardii</taxon>
        <taxon>Amphioxiformes</taxon>
        <taxon>Branchiostomatidae</taxon>
        <taxon>Branchiostoma</taxon>
    </lineage>
</organism>
<dbReference type="InterPro" id="IPR015813">
    <property type="entry name" value="Pyrv/PenolPyrv_kinase-like_dom"/>
</dbReference>
<dbReference type="InterPro" id="IPR015793">
    <property type="entry name" value="Pyrv_Knase_brl"/>
</dbReference>
<evidence type="ECO:0000256" key="7">
    <source>
        <dbReference type="ARBA" id="ARBA00022741"/>
    </source>
</evidence>
<dbReference type="OrthoDB" id="108365at2759"/>
<evidence type="ECO:0000313" key="15">
    <source>
        <dbReference type="Proteomes" id="UP000838412"/>
    </source>
</evidence>
<dbReference type="GO" id="GO:0004743">
    <property type="term" value="F:pyruvate kinase activity"/>
    <property type="evidence" value="ECO:0007669"/>
    <property type="project" value="UniProtKB-EC"/>
</dbReference>
<dbReference type="Pfam" id="PF00224">
    <property type="entry name" value="PK"/>
    <property type="match status" value="2"/>
</dbReference>
<dbReference type="UniPathway" id="UPA00109">
    <property type="reaction ID" value="UER00188"/>
</dbReference>
<comment type="pathway">
    <text evidence="2">Carbohydrate degradation; glycolysis; pyruvate from D-glyceraldehyde 3-phosphate: step 5/5.</text>
</comment>
<comment type="similarity">
    <text evidence="3">Belongs to the pyruvate kinase family.</text>
</comment>
<dbReference type="InterPro" id="IPR036918">
    <property type="entry name" value="Pyrv_Knase_C_sf"/>
</dbReference>
<dbReference type="GO" id="GO:0005524">
    <property type="term" value="F:ATP binding"/>
    <property type="evidence" value="ECO:0007669"/>
    <property type="project" value="UniProtKB-KW"/>
</dbReference>
<evidence type="ECO:0000256" key="10">
    <source>
        <dbReference type="ARBA" id="ARBA00022842"/>
    </source>
</evidence>
<keyword evidence="5" id="KW-0808">Transferase</keyword>
<dbReference type="GO" id="GO:0000287">
    <property type="term" value="F:magnesium ion binding"/>
    <property type="evidence" value="ECO:0007669"/>
    <property type="project" value="InterPro"/>
</dbReference>
<sequence length="551" mass="61871">MDGPIGHTLRSDVIVGTGRTLGMTSIPRKRHRTGDAEMAPPTAMKRTRNVSVGSEYFIQDQQLHAANATTTLEHMCLLDIDSPPSMVRHSGITCTLGMAPPSKARTRAMSSGSTGDEYFIQDQQLHAANASTTVEHTCLLDIDSNPSMVRNSGIICTIGPASKEVPTLVEMMKAGMNIARLNFSHGSHEYHAGTIANVREAEKLLKPFRPIAIALDTKGPEIRTGLIAGSGTGVVELREWVEMTLELFYVDVLTEWYWGGGAERMGRDDFRTSGTGVVELREWVEMTLELFYVDVLTEWYWGGGAERMGRDDFRTSGTGEVELREWVEMTLELFYVDVLTEWYRGGGAERMGRDDFRTSGTGEVELREWSGTGEVELREWSGTGEVELREWVEMTLELFYVDVLTEWYRGGGAERMGRDDFRTSGTGEVELREWSGTGEVELREWVEMTLELFYVDVLTERYWGGGAERMGRDDFRTSGTGEVELQTGHEIRLTTNQDYYEKCDDKVLYVDYKNIVKVMDKGGQVYIDDGLIQVTVKEKDQLSTADNLASN</sequence>
<dbReference type="Gene3D" id="3.20.20.60">
    <property type="entry name" value="Phosphoenolpyruvate-binding domains"/>
    <property type="match status" value="1"/>
</dbReference>
<evidence type="ECO:0000256" key="8">
    <source>
        <dbReference type="ARBA" id="ARBA00022777"/>
    </source>
</evidence>
<dbReference type="InterPro" id="IPR040442">
    <property type="entry name" value="Pyrv_kinase-like_dom_sf"/>
</dbReference>
<dbReference type="SUPFAM" id="SSF50800">
    <property type="entry name" value="PK beta-barrel domain-like"/>
    <property type="match status" value="1"/>
</dbReference>
<keyword evidence="12" id="KW-0670">Pyruvate</keyword>
<evidence type="ECO:0000256" key="2">
    <source>
        <dbReference type="ARBA" id="ARBA00004997"/>
    </source>
</evidence>
<gene>
    <name evidence="14" type="primary">PKM</name>
    <name evidence="14" type="ORF">BLAG_LOCUS12508</name>
</gene>
<dbReference type="FunFam" id="3.20.20.60:FF:000069">
    <property type="entry name" value="Pyruvate kinase"/>
    <property type="match status" value="1"/>
</dbReference>
<protein>
    <recommendedName>
        <fullName evidence="4">pyruvate kinase</fullName>
        <ecNumber evidence="4">2.7.1.40</ecNumber>
    </recommendedName>
</protein>
<keyword evidence="15" id="KW-1185">Reference proteome</keyword>
<accession>A0A8J9ZFK9</accession>
<dbReference type="Proteomes" id="UP000838412">
    <property type="component" value="Chromosome 19"/>
</dbReference>
<dbReference type="PANTHER" id="PTHR11817">
    <property type="entry name" value="PYRUVATE KINASE"/>
    <property type="match status" value="1"/>
</dbReference>
<keyword evidence="7" id="KW-0547">Nucleotide-binding</keyword>
<evidence type="ECO:0000256" key="12">
    <source>
        <dbReference type="ARBA" id="ARBA00023317"/>
    </source>
</evidence>